<keyword evidence="6 13" id="KW-0812">Transmembrane</keyword>
<dbReference type="OrthoDB" id="8881719at2759"/>
<keyword evidence="9 13" id="KW-0472">Membrane</keyword>
<dbReference type="Pfam" id="PF04790">
    <property type="entry name" value="Sarcoglycan_1"/>
    <property type="match status" value="1"/>
</dbReference>
<evidence type="ECO:0000256" key="13">
    <source>
        <dbReference type="SAM" id="Phobius"/>
    </source>
</evidence>
<evidence type="ECO:0000256" key="8">
    <source>
        <dbReference type="ARBA" id="ARBA00022989"/>
    </source>
</evidence>
<name>A0A1V9WZK9_9ACAR</name>
<keyword evidence="12" id="KW-0206">Cytoskeleton</keyword>
<dbReference type="InterPro" id="IPR006875">
    <property type="entry name" value="Sarcoglycan"/>
</dbReference>
<evidence type="ECO:0000256" key="10">
    <source>
        <dbReference type="ARBA" id="ARBA00023157"/>
    </source>
</evidence>
<dbReference type="AlphaFoldDB" id="A0A1V9WZK9"/>
<keyword evidence="8 13" id="KW-1133">Transmembrane helix</keyword>
<evidence type="ECO:0000256" key="9">
    <source>
        <dbReference type="ARBA" id="ARBA00023136"/>
    </source>
</evidence>
<keyword evidence="4" id="KW-1003">Cell membrane</keyword>
<dbReference type="GO" id="GO:0042383">
    <property type="term" value="C:sarcolemma"/>
    <property type="evidence" value="ECO:0007669"/>
    <property type="project" value="UniProtKB-SubCell"/>
</dbReference>
<evidence type="ECO:0000256" key="6">
    <source>
        <dbReference type="ARBA" id="ARBA00022692"/>
    </source>
</evidence>
<evidence type="ECO:0000256" key="2">
    <source>
        <dbReference type="ARBA" id="ARBA00004274"/>
    </source>
</evidence>
<reference evidence="14 15" key="1">
    <citation type="journal article" date="2017" name="Gigascience">
        <title>Draft genome of the honey bee ectoparasitic mite, Tropilaelaps mercedesae, is shaped by the parasitic life history.</title>
        <authorList>
            <person name="Dong X."/>
            <person name="Armstrong S.D."/>
            <person name="Xia D."/>
            <person name="Makepeace B.L."/>
            <person name="Darby A.C."/>
            <person name="Kadowaki T."/>
        </authorList>
    </citation>
    <scope>NUCLEOTIDE SEQUENCE [LARGE SCALE GENOMIC DNA]</scope>
    <source>
        <strain evidence="14">Wuxi-XJTLU</strain>
    </source>
</reference>
<protein>
    <submittedName>
        <fullName evidence="14">Delta-sarcoglycan-like</fullName>
    </submittedName>
</protein>
<keyword evidence="15" id="KW-1185">Reference proteome</keyword>
<dbReference type="InterPro" id="IPR039972">
    <property type="entry name" value="Sarcoglycan_gamma/delta/zeta"/>
</dbReference>
<dbReference type="PANTHER" id="PTHR12939">
    <property type="entry name" value="SARCOGLYCAN"/>
    <property type="match status" value="1"/>
</dbReference>
<comment type="similarity">
    <text evidence="3">Belongs to the sarcoglycan beta/delta/gamma/zeta family.</text>
</comment>
<keyword evidence="11" id="KW-0325">Glycoprotein</keyword>
<dbReference type="Proteomes" id="UP000192247">
    <property type="component" value="Unassembled WGS sequence"/>
</dbReference>
<evidence type="ECO:0000256" key="5">
    <source>
        <dbReference type="ARBA" id="ARBA00022490"/>
    </source>
</evidence>
<keyword evidence="5" id="KW-0963">Cytoplasm</keyword>
<evidence type="ECO:0000256" key="12">
    <source>
        <dbReference type="ARBA" id="ARBA00023212"/>
    </source>
</evidence>
<evidence type="ECO:0000256" key="1">
    <source>
        <dbReference type="ARBA" id="ARBA00004245"/>
    </source>
</evidence>
<organism evidence="14 15">
    <name type="scientific">Tropilaelaps mercedesae</name>
    <dbReference type="NCBI Taxonomy" id="418985"/>
    <lineage>
        <taxon>Eukaryota</taxon>
        <taxon>Metazoa</taxon>
        <taxon>Ecdysozoa</taxon>
        <taxon>Arthropoda</taxon>
        <taxon>Chelicerata</taxon>
        <taxon>Arachnida</taxon>
        <taxon>Acari</taxon>
        <taxon>Parasitiformes</taxon>
        <taxon>Mesostigmata</taxon>
        <taxon>Gamasina</taxon>
        <taxon>Dermanyssoidea</taxon>
        <taxon>Laelapidae</taxon>
        <taxon>Tropilaelaps</taxon>
    </lineage>
</organism>
<comment type="subcellular location">
    <subcellularLocation>
        <location evidence="2">Cell membrane</location>
        <location evidence="2">Sarcolemma</location>
        <topology evidence="2">Single-pass type II membrane protein</topology>
    </subcellularLocation>
    <subcellularLocation>
        <location evidence="1">Cytoplasm</location>
        <location evidence="1">Cytoskeleton</location>
    </subcellularLocation>
</comment>
<dbReference type="GO" id="GO:0016012">
    <property type="term" value="C:sarcoglycan complex"/>
    <property type="evidence" value="ECO:0007669"/>
    <property type="project" value="InterPro"/>
</dbReference>
<dbReference type="PANTHER" id="PTHR12939:SF10">
    <property type="entry name" value="EG:4F1.1 PROTEIN"/>
    <property type="match status" value="1"/>
</dbReference>
<accession>A0A1V9WZK9</accession>
<evidence type="ECO:0000256" key="3">
    <source>
        <dbReference type="ARBA" id="ARBA00007574"/>
    </source>
</evidence>
<dbReference type="InParanoid" id="A0A1V9WZK9"/>
<evidence type="ECO:0000313" key="15">
    <source>
        <dbReference type="Proteomes" id="UP000192247"/>
    </source>
</evidence>
<keyword evidence="7" id="KW-0735">Signal-anchor</keyword>
<gene>
    <name evidence="14" type="ORF">BIW11_14027</name>
</gene>
<dbReference type="EMBL" id="MNPL01031670">
    <property type="protein sequence ID" value="OQR66627.1"/>
    <property type="molecule type" value="Genomic_DNA"/>
</dbReference>
<dbReference type="STRING" id="418985.A0A1V9WZK9"/>
<evidence type="ECO:0000256" key="11">
    <source>
        <dbReference type="ARBA" id="ARBA00023180"/>
    </source>
</evidence>
<evidence type="ECO:0000256" key="7">
    <source>
        <dbReference type="ARBA" id="ARBA00022968"/>
    </source>
</evidence>
<sequence length="340" mass="37657">MSVVMRSSNFREHSPPAISLNQWDFGKRPSQAILAIELNHYRASSRSYSSMFHDAPSSEYQLGIYGWRKKLLYLIVFTLSWILVVNLLLTLWIIRVLHFSMDGIAHVKIDESSIKFTADTHFLRGIYTNYIRHSAKWEEPAYADPFLKTNSLVLDASGEVRLRSFGREGVMNEVTISESKFSVISDDFSVFSLGEELLLRVTNDTLYVKQATVHVENGVRLSKSLQTPLVTTGEELLVESPMARLSVQSPGPVLVESRAGDIYLAAYDNLTISSHDQIYFDSSDIRLSGLSAAAIPVEGANPNDGNSSFVLAFPLCICSPSGKLFLGDLDGNCSLASGIC</sequence>
<dbReference type="GO" id="GO:0005856">
    <property type="term" value="C:cytoskeleton"/>
    <property type="evidence" value="ECO:0007669"/>
    <property type="project" value="UniProtKB-SubCell"/>
</dbReference>
<keyword evidence="10" id="KW-1015">Disulfide bond</keyword>
<comment type="caution">
    <text evidence="14">The sequence shown here is derived from an EMBL/GenBank/DDBJ whole genome shotgun (WGS) entry which is preliminary data.</text>
</comment>
<proteinExistence type="inferred from homology"/>
<evidence type="ECO:0000256" key="4">
    <source>
        <dbReference type="ARBA" id="ARBA00022475"/>
    </source>
</evidence>
<evidence type="ECO:0000313" key="14">
    <source>
        <dbReference type="EMBL" id="OQR66627.1"/>
    </source>
</evidence>
<feature type="transmembrane region" description="Helical" evidence="13">
    <location>
        <begin position="71"/>
        <end position="94"/>
    </location>
</feature>